<accession>A0ABN9QQF9</accession>
<proteinExistence type="predicted"/>
<organism evidence="2 3">
    <name type="scientific">Prorocentrum cordatum</name>
    <dbReference type="NCBI Taxonomy" id="2364126"/>
    <lineage>
        <taxon>Eukaryota</taxon>
        <taxon>Sar</taxon>
        <taxon>Alveolata</taxon>
        <taxon>Dinophyceae</taxon>
        <taxon>Prorocentrales</taxon>
        <taxon>Prorocentraceae</taxon>
        <taxon>Prorocentrum</taxon>
    </lineage>
</organism>
<comment type="caution">
    <text evidence="2">The sequence shown here is derived from an EMBL/GenBank/DDBJ whole genome shotgun (WGS) entry which is preliminary data.</text>
</comment>
<evidence type="ECO:0000313" key="2">
    <source>
        <dbReference type="EMBL" id="CAK0807284.1"/>
    </source>
</evidence>
<name>A0ABN9QQF9_9DINO</name>
<gene>
    <name evidence="2" type="ORF">PCOR1329_LOCUS13208</name>
</gene>
<dbReference type="Proteomes" id="UP001189429">
    <property type="component" value="Unassembled WGS sequence"/>
</dbReference>
<protein>
    <submittedName>
        <fullName evidence="2">Uncharacterized protein</fullName>
    </submittedName>
</protein>
<evidence type="ECO:0000256" key="1">
    <source>
        <dbReference type="SAM" id="MobiDB-lite"/>
    </source>
</evidence>
<dbReference type="EMBL" id="CAUYUJ010003891">
    <property type="protein sequence ID" value="CAK0807284.1"/>
    <property type="molecule type" value="Genomic_DNA"/>
</dbReference>
<sequence>MSVYVGVQAQAVTGMAEKQYMEEDSSERQAAEVGDGSCAEGSDGGAQSDAFPSVEPFPTLWLAAGVVQEHQEVVDVTEVVMLEAEADGRAEAIEASLRVDAYHAEADDTAARTHEAQGAEAVTKWNAEVFDVDGEEDSV</sequence>
<evidence type="ECO:0000313" key="3">
    <source>
        <dbReference type="Proteomes" id="UP001189429"/>
    </source>
</evidence>
<feature type="region of interest" description="Disordered" evidence="1">
    <location>
        <begin position="18"/>
        <end position="52"/>
    </location>
</feature>
<reference evidence="2" key="1">
    <citation type="submission" date="2023-10" db="EMBL/GenBank/DDBJ databases">
        <authorList>
            <person name="Chen Y."/>
            <person name="Shah S."/>
            <person name="Dougan E. K."/>
            <person name="Thang M."/>
            <person name="Chan C."/>
        </authorList>
    </citation>
    <scope>NUCLEOTIDE SEQUENCE [LARGE SCALE GENOMIC DNA]</scope>
</reference>
<keyword evidence="3" id="KW-1185">Reference proteome</keyword>